<evidence type="ECO:0000256" key="4">
    <source>
        <dbReference type="ARBA" id="ARBA00023163"/>
    </source>
</evidence>
<dbReference type="CDD" id="cd10017">
    <property type="entry name" value="B3_DNA"/>
    <property type="match status" value="2"/>
</dbReference>
<protein>
    <recommendedName>
        <fullName evidence="7">TF-B3 domain-containing protein</fullName>
    </recommendedName>
</protein>
<evidence type="ECO:0000256" key="1">
    <source>
        <dbReference type="ARBA" id="ARBA00004123"/>
    </source>
</evidence>
<dbReference type="Pfam" id="PF02362">
    <property type="entry name" value="B3"/>
    <property type="match status" value="2"/>
</dbReference>
<dbReference type="STRING" id="218851.A0A2G5FBF3"/>
<dbReference type="GO" id="GO:0003677">
    <property type="term" value="F:DNA binding"/>
    <property type="evidence" value="ECO:0007669"/>
    <property type="project" value="UniProtKB-KW"/>
</dbReference>
<feature type="domain" description="TF-B3" evidence="7">
    <location>
        <begin position="221"/>
        <end position="321"/>
    </location>
</feature>
<sequence length="321" mass="36527">MAELKLKQKGDNPSPSIVRMKRNKFFRVIKSRYPQIEFPSEFVEEHGYKLPDELVLKVRTGDFWNIKVKKFGERIRTLRGWQGFVEHYSIGVGYCLFFTYDGISSFDVVICDAEDAEIDYPLKPHKFKNTIHGGAKLGESTNKECVKNSTKNLGMTSPREDTHQRTEHGEPSVYRANEDMAPEDVPAPKQVSCDTPAVSPSQTNADGVGQRTGSFNSKYPFFKITMGRSYINQASVSIPKSFTVSHLPHVQGLGSLSFTLQLSDQGKKWHVECNHCHRGVWRITKGFFPFIRESNIKIVDICVFELINKENILFNVHILSC</sequence>
<dbReference type="PANTHER" id="PTHR31920:SF37">
    <property type="entry name" value="B3 DOMAIN-CONTAINING TRANSCRIPTION FACTOR VRN1"/>
    <property type="match status" value="1"/>
</dbReference>
<evidence type="ECO:0000256" key="3">
    <source>
        <dbReference type="ARBA" id="ARBA00023125"/>
    </source>
</evidence>
<dbReference type="SMART" id="SM01019">
    <property type="entry name" value="B3"/>
    <property type="match status" value="2"/>
</dbReference>
<keyword evidence="9" id="KW-1185">Reference proteome</keyword>
<evidence type="ECO:0000256" key="6">
    <source>
        <dbReference type="SAM" id="MobiDB-lite"/>
    </source>
</evidence>
<feature type="domain" description="TF-B3" evidence="7">
    <location>
        <begin position="21"/>
        <end position="114"/>
    </location>
</feature>
<keyword evidence="5" id="KW-0539">Nucleus</keyword>
<evidence type="ECO:0000256" key="2">
    <source>
        <dbReference type="ARBA" id="ARBA00023015"/>
    </source>
</evidence>
<dbReference type="PANTHER" id="PTHR31920">
    <property type="entry name" value="B3 DOMAIN-CONTAINING"/>
    <property type="match status" value="1"/>
</dbReference>
<evidence type="ECO:0000313" key="8">
    <source>
        <dbReference type="EMBL" id="PIA65226.1"/>
    </source>
</evidence>
<evidence type="ECO:0000313" key="9">
    <source>
        <dbReference type="Proteomes" id="UP000230069"/>
    </source>
</evidence>
<name>A0A2G5FBF3_AQUCA</name>
<keyword evidence="4" id="KW-0804">Transcription</keyword>
<dbReference type="Gene3D" id="2.40.330.10">
    <property type="entry name" value="DNA-binding pseudobarrel domain"/>
    <property type="match status" value="2"/>
</dbReference>
<dbReference type="InterPro" id="IPR050655">
    <property type="entry name" value="Plant_B3_domain"/>
</dbReference>
<dbReference type="InterPro" id="IPR003340">
    <property type="entry name" value="B3_DNA-bd"/>
</dbReference>
<feature type="compositionally biased region" description="Basic and acidic residues" evidence="6">
    <location>
        <begin position="158"/>
        <end position="170"/>
    </location>
</feature>
<feature type="region of interest" description="Disordered" evidence="6">
    <location>
        <begin position="185"/>
        <end position="210"/>
    </location>
</feature>
<dbReference type="Proteomes" id="UP000230069">
    <property type="component" value="Unassembled WGS sequence"/>
</dbReference>
<dbReference type="InParanoid" id="A0A2G5FBF3"/>
<dbReference type="AlphaFoldDB" id="A0A2G5FBF3"/>
<dbReference type="InterPro" id="IPR015300">
    <property type="entry name" value="DNA-bd_pseudobarrel_sf"/>
</dbReference>
<feature type="compositionally biased region" description="Polar residues" evidence="6">
    <location>
        <begin position="198"/>
        <end position="210"/>
    </location>
</feature>
<comment type="subcellular location">
    <subcellularLocation>
        <location evidence="1">Nucleus</location>
    </subcellularLocation>
</comment>
<feature type="region of interest" description="Disordered" evidence="6">
    <location>
        <begin position="149"/>
        <end position="170"/>
    </location>
</feature>
<dbReference type="SUPFAM" id="SSF101936">
    <property type="entry name" value="DNA-binding pseudobarrel domain"/>
    <property type="match status" value="2"/>
</dbReference>
<dbReference type="EMBL" id="KZ305018">
    <property type="protein sequence ID" value="PIA65226.1"/>
    <property type="molecule type" value="Genomic_DNA"/>
</dbReference>
<evidence type="ECO:0000259" key="7">
    <source>
        <dbReference type="PROSITE" id="PS50863"/>
    </source>
</evidence>
<evidence type="ECO:0000256" key="5">
    <source>
        <dbReference type="ARBA" id="ARBA00023242"/>
    </source>
</evidence>
<reference evidence="8 9" key="1">
    <citation type="submission" date="2017-09" db="EMBL/GenBank/DDBJ databases">
        <title>WGS assembly of Aquilegia coerulea Goldsmith.</title>
        <authorList>
            <person name="Hodges S."/>
            <person name="Kramer E."/>
            <person name="Nordborg M."/>
            <person name="Tomkins J."/>
            <person name="Borevitz J."/>
            <person name="Derieg N."/>
            <person name="Yan J."/>
            <person name="Mihaltcheva S."/>
            <person name="Hayes R.D."/>
            <person name="Rokhsar D."/>
        </authorList>
    </citation>
    <scope>NUCLEOTIDE SEQUENCE [LARGE SCALE GENOMIC DNA]</scope>
    <source>
        <strain evidence="9">cv. Goldsmith</strain>
    </source>
</reference>
<dbReference type="PROSITE" id="PS50863">
    <property type="entry name" value="B3"/>
    <property type="match status" value="2"/>
</dbReference>
<proteinExistence type="predicted"/>
<dbReference type="GO" id="GO:0005634">
    <property type="term" value="C:nucleus"/>
    <property type="evidence" value="ECO:0007669"/>
    <property type="project" value="UniProtKB-SubCell"/>
</dbReference>
<keyword evidence="2" id="KW-0805">Transcription regulation</keyword>
<dbReference type="OrthoDB" id="1688597at2759"/>
<accession>A0A2G5FBF3</accession>
<organism evidence="8 9">
    <name type="scientific">Aquilegia coerulea</name>
    <name type="common">Rocky mountain columbine</name>
    <dbReference type="NCBI Taxonomy" id="218851"/>
    <lineage>
        <taxon>Eukaryota</taxon>
        <taxon>Viridiplantae</taxon>
        <taxon>Streptophyta</taxon>
        <taxon>Embryophyta</taxon>
        <taxon>Tracheophyta</taxon>
        <taxon>Spermatophyta</taxon>
        <taxon>Magnoliopsida</taxon>
        <taxon>Ranunculales</taxon>
        <taxon>Ranunculaceae</taxon>
        <taxon>Thalictroideae</taxon>
        <taxon>Aquilegia</taxon>
    </lineage>
</organism>
<gene>
    <name evidence="8" type="ORF">AQUCO_00100601v1</name>
</gene>
<keyword evidence="3" id="KW-0238">DNA-binding</keyword>